<comment type="caution">
    <text evidence="2">The sequence shown here is derived from an EMBL/GenBank/DDBJ whole genome shotgun (WGS) entry which is preliminary data.</text>
</comment>
<dbReference type="InterPro" id="IPR015867">
    <property type="entry name" value="N-reg_PII/ATP_PRibTrfase_C"/>
</dbReference>
<reference evidence="2 3" key="1">
    <citation type="submission" date="2020-08" db="EMBL/GenBank/DDBJ databases">
        <title>Genomic Encyclopedia of Type Strains, Phase IV (KMG-IV): sequencing the most valuable type-strain genomes for metagenomic binning, comparative biology and taxonomic classification.</title>
        <authorList>
            <person name="Goeker M."/>
        </authorList>
    </citation>
    <scope>NUCLEOTIDE SEQUENCE [LARGE SCALE GENOMIC DNA]</scope>
    <source>
        <strain evidence="2 3">DSM 26723</strain>
    </source>
</reference>
<dbReference type="PANTHER" id="PTHR23419:SF8">
    <property type="entry name" value="FI09726P"/>
    <property type="match status" value="1"/>
</dbReference>
<dbReference type="GO" id="GO:0005507">
    <property type="term" value="F:copper ion binding"/>
    <property type="evidence" value="ECO:0007669"/>
    <property type="project" value="TreeGrafter"/>
</dbReference>
<dbReference type="InterPro" id="IPR011322">
    <property type="entry name" value="N-reg_PII-like_a/b"/>
</dbReference>
<comment type="similarity">
    <text evidence="1">Belongs to the CutA family.</text>
</comment>
<accession>A0A841HMZ8</accession>
<dbReference type="InterPro" id="IPR004323">
    <property type="entry name" value="Ion_tolerance_CutA"/>
</dbReference>
<keyword evidence="3" id="KW-1185">Reference proteome</keyword>
<name>A0A841HMZ8_9GAMM</name>
<evidence type="ECO:0000313" key="3">
    <source>
        <dbReference type="Proteomes" id="UP000588068"/>
    </source>
</evidence>
<dbReference type="Pfam" id="PF03091">
    <property type="entry name" value="CutA1"/>
    <property type="match status" value="1"/>
</dbReference>
<dbReference type="RefSeq" id="WP_184334061.1">
    <property type="nucleotide sequence ID" value="NZ_JACHHZ010000004.1"/>
</dbReference>
<dbReference type="Gene3D" id="3.30.70.120">
    <property type="match status" value="1"/>
</dbReference>
<organism evidence="2 3">
    <name type="scientific">Povalibacter uvarum</name>
    <dbReference type="NCBI Taxonomy" id="732238"/>
    <lineage>
        <taxon>Bacteria</taxon>
        <taxon>Pseudomonadati</taxon>
        <taxon>Pseudomonadota</taxon>
        <taxon>Gammaproteobacteria</taxon>
        <taxon>Steroidobacterales</taxon>
        <taxon>Steroidobacteraceae</taxon>
        <taxon>Povalibacter</taxon>
    </lineage>
</organism>
<dbReference type="Proteomes" id="UP000588068">
    <property type="component" value="Unassembled WGS sequence"/>
</dbReference>
<dbReference type="EMBL" id="JACHHZ010000004">
    <property type="protein sequence ID" value="MBB6094651.1"/>
    <property type="molecule type" value="Genomic_DNA"/>
</dbReference>
<dbReference type="AlphaFoldDB" id="A0A841HMZ8"/>
<dbReference type="GO" id="GO:0010038">
    <property type="term" value="P:response to metal ion"/>
    <property type="evidence" value="ECO:0007669"/>
    <property type="project" value="InterPro"/>
</dbReference>
<proteinExistence type="inferred from homology"/>
<dbReference type="SUPFAM" id="SSF54913">
    <property type="entry name" value="GlnB-like"/>
    <property type="match status" value="1"/>
</dbReference>
<gene>
    <name evidence="2" type="ORF">HNQ60_003538</name>
</gene>
<sequence length="111" mass="12295">MTDQVILALSTCPDEATAKQIAEALVTERLATCVNRVPGVRSTYVWKGSLQDDAEVLLLIKTTSARLRELEARLTALHPYELPEFAVLPVGGGNERYLEWVRLGVADKDEK</sequence>
<evidence type="ECO:0000313" key="2">
    <source>
        <dbReference type="EMBL" id="MBB6094651.1"/>
    </source>
</evidence>
<protein>
    <submittedName>
        <fullName evidence="2">Periplasmic divalent cation tolerance protein</fullName>
    </submittedName>
</protein>
<evidence type="ECO:0000256" key="1">
    <source>
        <dbReference type="ARBA" id="ARBA00010169"/>
    </source>
</evidence>
<dbReference type="PANTHER" id="PTHR23419">
    <property type="entry name" value="DIVALENT CATION TOLERANCE CUTA-RELATED"/>
    <property type="match status" value="1"/>
</dbReference>